<dbReference type="AlphaFoldDB" id="A0A1E5URK5"/>
<gene>
    <name evidence="1" type="ORF">BAE44_0023488</name>
</gene>
<dbReference type="EMBL" id="LWDX02066614">
    <property type="protein sequence ID" value="OEL15493.1"/>
    <property type="molecule type" value="Genomic_DNA"/>
</dbReference>
<evidence type="ECO:0000313" key="2">
    <source>
        <dbReference type="Proteomes" id="UP000095767"/>
    </source>
</evidence>
<evidence type="ECO:0000313" key="1">
    <source>
        <dbReference type="EMBL" id="OEL15493.1"/>
    </source>
</evidence>
<comment type="caution">
    <text evidence="1">The sequence shown here is derived from an EMBL/GenBank/DDBJ whole genome shotgun (WGS) entry which is preliminary data.</text>
</comment>
<protein>
    <submittedName>
        <fullName evidence="1">Uncharacterized protein</fullName>
    </submittedName>
</protein>
<dbReference type="Proteomes" id="UP000095767">
    <property type="component" value="Unassembled WGS sequence"/>
</dbReference>
<sequence>MSRQTNGIVFLYKMERVAGIEPASLAADAGAGERGLARRVVFVGWTVKLQQSSLCCGAPICPLH</sequence>
<proteinExistence type="predicted"/>
<reference evidence="1 2" key="1">
    <citation type="submission" date="2016-09" db="EMBL/GenBank/DDBJ databases">
        <title>The draft genome of Dichanthelium oligosanthes: A C3 panicoid grass species.</title>
        <authorList>
            <person name="Studer A.J."/>
            <person name="Schnable J.C."/>
            <person name="Brutnell T.P."/>
        </authorList>
    </citation>
    <scope>NUCLEOTIDE SEQUENCE [LARGE SCALE GENOMIC DNA]</scope>
    <source>
        <strain evidence="2">cv. Kellogg 1175</strain>
        <tissue evidence="1">Leaf</tissue>
    </source>
</reference>
<keyword evidence="2" id="KW-1185">Reference proteome</keyword>
<organism evidence="1 2">
    <name type="scientific">Dichanthelium oligosanthes</name>
    <dbReference type="NCBI Taxonomy" id="888268"/>
    <lineage>
        <taxon>Eukaryota</taxon>
        <taxon>Viridiplantae</taxon>
        <taxon>Streptophyta</taxon>
        <taxon>Embryophyta</taxon>
        <taxon>Tracheophyta</taxon>
        <taxon>Spermatophyta</taxon>
        <taxon>Magnoliopsida</taxon>
        <taxon>Liliopsida</taxon>
        <taxon>Poales</taxon>
        <taxon>Poaceae</taxon>
        <taxon>PACMAD clade</taxon>
        <taxon>Panicoideae</taxon>
        <taxon>Panicodae</taxon>
        <taxon>Paniceae</taxon>
        <taxon>Dichantheliinae</taxon>
        <taxon>Dichanthelium</taxon>
    </lineage>
</organism>
<name>A0A1E5URK5_9POAL</name>
<accession>A0A1E5URK5</accession>